<feature type="domain" description="P-type ATPase A" evidence="14">
    <location>
        <begin position="168"/>
        <end position="293"/>
    </location>
</feature>
<protein>
    <submittedName>
        <fullName evidence="16">Cation-transporting ATPase</fullName>
    </submittedName>
</protein>
<feature type="transmembrane region" description="Helical" evidence="13">
    <location>
        <begin position="134"/>
        <end position="151"/>
    </location>
</feature>
<evidence type="ECO:0000256" key="2">
    <source>
        <dbReference type="ARBA" id="ARBA00006000"/>
    </source>
</evidence>
<keyword evidence="6" id="KW-0547">Nucleotide-binding</keyword>
<evidence type="ECO:0000256" key="12">
    <source>
        <dbReference type="ARBA" id="ARBA00049360"/>
    </source>
</evidence>
<dbReference type="GO" id="GO:0019829">
    <property type="term" value="F:ATPase-coupled monoatomic cation transmembrane transporter activity"/>
    <property type="evidence" value="ECO:0007669"/>
    <property type="project" value="TreeGrafter"/>
</dbReference>
<dbReference type="Pfam" id="PF13246">
    <property type="entry name" value="Cation_ATPase"/>
    <property type="match status" value="1"/>
</dbReference>
<dbReference type="Gene3D" id="3.40.50.1000">
    <property type="entry name" value="HAD superfamily/HAD-like"/>
    <property type="match status" value="1"/>
</dbReference>
<evidence type="ECO:0000256" key="9">
    <source>
        <dbReference type="ARBA" id="ARBA00022967"/>
    </source>
</evidence>
<dbReference type="PROSITE" id="PS00154">
    <property type="entry name" value="ATPASE_E1_E2"/>
    <property type="match status" value="1"/>
</dbReference>
<feature type="domain" description="Cation-transporting P-type ATPase N-terminal" evidence="15">
    <location>
        <begin position="78"/>
        <end position="126"/>
    </location>
</feature>
<evidence type="ECO:0000256" key="5">
    <source>
        <dbReference type="ARBA" id="ARBA00022723"/>
    </source>
</evidence>
<dbReference type="InterPro" id="IPR001757">
    <property type="entry name" value="P_typ_ATPase"/>
</dbReference>
<keyword evidence="7" id="KW-0067">ATP-binding</keyword>
<dbReference type="InterPro" id="IPR018303">
    <property type="entry name" value="ATPase_P-typ_P_site"/>
</dbReference>
<keyword evidence="4 13" id="KW-0812">Transmembrane</keyword>
<dbReference type="SUPFAM" id="SSF81665">
    <property type="entry name" value="Calcium ATPase, transmembrane domain M"/>
    <property type="match status" value="1"/>
</dbReference>
<dbReference type="SFLD" id="SFLDF00027">
    <property type="entry name" value="p-type_atpase"/>
    <property type="match status" value="1"/>
</dbReference>
<comment type="similarity">
    <text evidence="2">Belongs to the cation transport ATPase (P-type) (TC 3.A.3) family. Type V subfamily.</text>
</comment>
<evidence type="ECO:0000259" key="15">
    <source>
        <dbReference type="Pfam" id="PF00690"/>
    </source>
</evidence>
<evidence type="ECO:0000313" key="16">
    <source>
        <dbReference type="WBParaSite" id="SBAD_0001027701-mRNA-1"/>
    </source>
</evidence>
<keyword evidence="8" id="KW-0460">Magnesium</keyword>
<name>A0A183J228_9BILA</name>
<feature type="transmembrane region" description="Helical" evidence="13">
    <location>
        <begin position="307"/>
        <end position="327"/>
    </location>
</feature>
<evidence type="ECO:0000256" key="13">
    <source>
        <dbReference type="SAM" id="Phobius"/>
    </source>
</evidence>
<dbReference type="Pfam" id="PF00690">
    <property type="entry name" value="Cation_ATPase_N"/>
    <property type="match status" value="1"/>
</dbReference>
<dbReference type="InterPro" id="IPR023214">
    <property type="entry name" value="HAD_sf"/>
</dbReference>
<dbReference type="SUPFAM" id="SSF81653">
    <property type="entry name" value="Calcium ATPase, transduction domain A"/>
    <property type="match status" value="1"/>
</dbReference>
<dbReference type="PANTHER" id="PTHR45630:SF8">
    <property type="entry name" value="CATION-TRANSPORTING ATPASE"/>
    <property type="match status" value="1"/>
</dbReference>
<dbReference type="InterPro" id="IPR023298">
    <property type="entry name" value="ATPase_P-typ_TM_dom_sf"/>
</dbReference>
<evidence type="ECO:0000256" key="7">
    <source>
        <dbReference type="ARBA" id="ARBA00022840"/>
    </source>
</evidence>
<dbReference type="InterPro" id="IPR006544">
    <property type="entry name" value="P-type_TPase_V"/>
</dbReference>
<dbReference type="GO" id="GO:0006874">
    <property type="term" value="P:intracellular calcium ion homeostasis"/>
    <property type="evidence" value="ECO:0007669"/>
    <property type="project" value="TreeGrafter"/>
</dbReference>
<dbReference type="Gene3D" id="2.70.150.10">
    <property type="entry name" value="Calcium-transporting ATPase, cytoplasmic transduction domain A"/>
    <property type="match status" value="1"/>
</dbReference>
<reference evidence="16" key="1">
    <citation type="submission" date="2016-06" db="UniProtKB">
        <authorList>
            <consortium name="WormBaseParasite"/>
        </authorList>
    </citation>
    <scope>IDENTIFICATION</scope>
</reference>
<dbReference type="Gene3D" id="3.40.1110.10">
    <property type="entry name" value="Calcium-transporting ATPase, cytoplasmic domain N"/>
    <property type="match status" value="1"/>
</dbReference>
<accession>A0A183J228</accession>
<proteinExistence type="inferred from homology"/>
<dbReference type="GO" id="GO:0046872">
    <property type="term" value="F:metal ion binding"/>
    <property type="evidence" value="ECO:0007669"/>
    <property type="project" value="UniProtKB-KW"/>
</dbReference>
<dbReference type="Pfam" id="PF00122">
    <property type="entry name" value="E1-E2_ATPase"/>
    <property type="match status" value="1"/>
</dbReference>
<dbReference type="SUPFAM" id="SSF56784">
    <property type="entry name" value="HAD-like"/>
    <property type="match status" value="1"/>
</dbReference>
<evidence type="ECO:0000256" key="6">
    <source>
        <dbReference type="ARBA" id="ARBA00022741"/>
    </source>
</evidence>
<dbReference type="GO" id="GO:0016887">
    <property type="term" value="F:ATP hydrolysis activity"/>
    <property type="evidence" value="ECO:0007669"/>
    <property type="project" value="InterPro"/>
</dbReference>
<evidence type="ECO:0000256" key="8">
    <source>
        <dbReference type="ARBA" id="ARBA00022842"/>
    </source>
</evidence>
<comment type="catalytic activity">
    <reaction evidence="12">
        <text>ATP + H2O = ADP + phosphate + H(+)</text>
        <dbReference type="Rhea" id="RHEA:13065"/>
        <dbReference type="ChEBI" id="CHEBI:15377"/>
        <dbReference type="ChEBI" id="CHEBI:15378"/>
        <dbReference type="ChEBI" id="CHEBI:30616"/>
        <dbReference type="ChEBI" id="CHEBI:43474"/>
        <dbReference type="ChEBI" id="CHEBI:456216"/>
    </reaction>
</comment>
<dbReference type="GO" id="GO:0005524">
    <property type="term" value="F:ATP binding"/>
    <property type="evidence" value="ECO:0007669"/>
    <property type="project" value="UniProtKB-KW"/>
</dbReference>
<dbReference type="PANTHER" id="PTHR45630">
    <property type="entry name" value="CATION-TRANSPORTING ATPASE-RELATED"/>
    <property type="match status" value="1"/>
</dbReference>
<dbReference type="NCBIfam" id="TIGR01657">
    <property type="entry name" value="P-ATPase-V"/>
    <property type="match status" value="1"/>
</dbReference>
<evidence type="ECO:0000256" key="3">
    <source>
        <dbReference type="ARBA" id="ARBA00022553"/>
    </source>
</evidence>
<dbReference type="PRINTS" id="PR00121">
    <property type="entry name" value="NAKATPASE"/>
</dbReference>
<comment type="subcellular location">
    <subcellularLocation>
        <location evidence="1">Membrane</location>
        <topology evidence="1">Multi-pass membrane protein</topology>
    </subcellularLocation>
</comment>
<feature type="transmembrane region" description="Helical" evidence="13">
    <location>
        <begin position="339"/>
        <end position="366"/>
    </location>
</feature>
<dbReference type="SFLD" id="SFLDS00003">
    <property type="entry name" value="Haloacid_Dehalogenase"/>
    <property type="match status" value="1"/>
</dbReference>
<evidence type="ECO:0000256" key="4">
    <source>
        <dbReference type="ARBA" id="ARBA00022692"/>
    </source>
</evidence>
<keyword evidence="11 13" id="KW-0472">Membrane</keyword>
<keyword evidence="10 13" id="KW-1133">Transmembrane helix</keyword>
<dbReference type="FunFam" id="1.20.1110.10:FF:000023">
    <property type="entry name" value="Cation-transporting ATPase"/>
    <property type="match status" value="1"/>
</dbReference>
<keyword evidence="3" id="KW-0597">Phosphoprotein</keyword>
<dbReference type="WBParaSite" id="SBAD_0001027701-mRNA-1">
    <property type="protein sequence ID" value="SBAD_0001027701-mRNA-1"/>
    <property type="gene ID" value="SBAD_0001027701"/>
</dbReference>
<dbReference type="SFLD" id="SFLDG00002">
    <property type="entry name" value="C1.7:_P-type_atpase_like"/>
    <property type="match status" value="1"/>
</dbReference>
<dbReference type="GO" id="GO:0140358">
    <property type="term" value="F:P-type transmembrane transporter activity"/>
    <property type="evidence" value="ECO:0007669"/>
    <property type="project" value="InterPro"/>
</dbReference>
<dbReference type="SUPFAM" id="SSF81660">
    <property type="entry name" value="Metal cation-transporting ATPase, ATP-binding domain N"/>
    <property type="match status" value="1"/>
</dbReference>
<evidence type="ECO:0000259" key="14">
    <source>
        <dbReference type="Pfam" id="PF00122"/>
    </source>
</evidence>
<dbReference type="InterPro" id="IPR008250">
    <property type="entry name" value="ATPase_P-typ_transduc_dom_A_sf"/>
</dbReference>
<evidence type="ECO:0000256" key="1">
    <source>
        <dbReference type="ARBA" id="ARBA00004141"/>
    </source>
</evidence>
<keyword evidence="9" id="KW-1278">Translocase</keyword>
<dbReference type="AlphaFoldDB" id="A0A183J228"/>
<keyword evidence="5" id="KW-0479">Metal-binding</keyword>
<evidence type="ECO:0000256" key="11">
    <source>
        <dbReference type="ARBA" id="ARBA00023136"/>
    </source>
</evidence>
<dbReference type="InterPro" id="IPR023299">
    <property type="entry name" value="ATPase_P-typ_cyto_dom_N"/>
</dbReference>
<dbReference type="GO" id="GO:0015203">
    <property type="term" value="F:polyamine transmembrane transporter activity"/>
    <property type="evidence" value="ECO:0007669"/>
    <property type="project" value="TreeGrafter"/>
</dbReference>
<dbReference type="NCBIfam" id="TIGR01494">
    <property type="entry name" value="ATPase_P-type"/>
    <property type="match status" value="2"/>
</dbReference>
<dbReference type="FunFam" id="3.40.50.1000:FF:000068">
    <property type="entry name" value="Cation-transporting ATPase"/>
    <property type="match status" value="1"/>
</dbReference>
<dbReference type="InterPro" id="IPR044492">
    <property type="entry name" value="P_typ_ATPase_HD_dom"/>
</dbReference>
<dbReference type="InterPro" id="IPR036412">
    <property type="entry name" value="HAD-like_sf"/>
</dbReference>
<dbReference type="InterPro" id="IPR059000">
    <property type="entry name" value="ATPase_P-type_domA"/>
</dbReference>
<organism evidence="16">
    <name type="scientific">Soboliphyme baturini</name>
    <dbReference type="NCBI Taxonomy" id="241478"/>
    <lineage>
        <taxon>Eukaryota</taxon>
        <taxon>Metazoa</taxon>
        <taxon>Ecdysozoa</taxon>
        <taxon>Nematoda</taxon>
        <taxon>Enoplea</taxon>
        <taxon>Dorylaimia</taxon>
        <taxon>Dioctophymatida</taxon>
        <taxon>Dioctophymatoidea</taxon>
        <taxon>Soboliphymatidae</taxon>
        <taxon>Soboliphyme</taxon>
    </lineage>
</organism>
<evidence type="ECO:0000256" key="10">
    <source>
        <dbReference type="ARBA" id="ARBA00022989"/>
    </source>
</evidence>
<sequence>LCCRDESRQYYVRSVKSKSATDGFLVLQKNGDKKSVKFIRYFTHRKTVYIWQEDMGNFCRLPDLSCNFPVTFFGGWCGWTEDEAKRVAAIYGPNKISVPMKPVIELVFREALNPFYIFQIFSVCIWFADVYYYYASVIIIMSVLSIAMDVYQTRKNQVALRNSIHSIEAVTVVRAVDKQVRPSTELVPGDIIVIPSGGCTVQCDSVLLSGNCIVNESSLTGESVPVTKTPLIVPKDSLTVDGYSLYDPKVHAKHTLFCGTTILQTRFYSGQEVKAVVLRTGFSTSKGQLVRSIMYPKPVDFEFTKDLLRFVGVLAAVALIGLVYTIVVMSLRGNDISKIIVRAFDLVTICVPPALPAAMTIGIIAAQSRLKKKGIYCISPSVINACGAINAVCFDKTGTLTEEGIDLHGIVQLDENLLGRSIRNVENFEPAVVKAMACCHSLTMVDGEVIGDPIDLILFRHTNWEINEPEVVEESGRYDLIPPTVVSNKQLKSEVGILRLFEFTSALQRMSVIVRELGSSEFILYCKGAPETIISLCDRWSVPSNFSSVLHSYTRRGFRVLAFATRKLELSFVKMQRIDRSEAEYNLQLLGLAVFENRLKQETAPAVYSLKVANIRSIMVTGDNIMTAVSNCLYQCCWRHGEKLLHFTPYIVSVAKECFILDHSLPLYLVKTKNTDDDLRLYYEKEESFDVSSSEETYMTPSSDTVLQMCASKFEGREYQFAIDGPTFAIIAKMFPQFLSRIAAMCNVFARMSPDQKTHLVNILQDMEYVVAMCGDGANDCGALKAAHAGISLSEAEASIASPFTSKCADVRCVSTVILEGRAALTTSFGVFKYMAGYSLIQFL</sequence>
<dbReference type="GO" id="GO:0016020">
    <property type="term" value="C:membrane"/>
    <property type="evidence" value="ECO:0007669"/>
    <property type="project" value="UniProtKB-SubCell"/>
</dbReference>
<dbReference type="InterPro" id="IPR004014">
    <property type="entry name" value="ATPase_P-typ_cation-transptr_N"/>
</dbReference>
<dbReference type="PRINTS" id="PR00119">
    <property type="entry name" value="CATATPASE"/>
</dbReference>